<dbReference type="NCBIfam" id="TIGR00168">
    <property type="entry name" value="infC"/>
    <property type="match status" value="1"/>
</dbReference>
<dbReference type="EMBL" id="JAWXYG010000001">
    <property type="protein sequence ID" value="KAK4284870.1"/>
    <property type="molecule type" value="Genomic_DNA"/>
</dbReference>
<feature type="region of interest" description="Disordered" evidence="5">
    <location>
        <begin position="309"/>
        <end position="486"/>
    </location>
</feature>
<proteinExistence type="inferred from homology"/>
<evidence type="ECO:0000256" key="3">
    <source>
        <dbReference type="ARBA" id="ARBA00022917"/>
    </source>
</evidence>
<protein>
    <recommendedName>
        <fullName evidence="6">Translation initiation factor 3 N-terminal domain-containing protein</fullName>
    </recommendedName>
</protein>
<feature type="coiled-coil region" evidence="4">
    <location>
        <begin position="104"/>
        <end position="153"/>
    </location>
</feature>
<dbReference type="GO" id="GO:0003743">
    <property type="term" value="F:translation initiation factor activity"/>
    <property type="evidence" value="ECO:0007669"/>
    <property type="project" value="UniProtKB-KW"/>
</dbReference>
<feature type="compositionally biased region" description="Acidic residues" evidence="5">
    <location>
        <begin position="267"/>
        <end position="277"/>
    </location>
</feature>
<dbReference type="AlphaFoldDB" id="A0AAE1TIL1"/>
<feature type="region of interest" description="Disordered" evidence="5">
    <location>
        <begin position="248"/>
        <end position="294"/>
    </location>
</feature>
<evidence type="ECO:0000256" key="1">
    <source>
        <dbReference type="ARBA" id="ARBA00005439"/>
    </source>
</evidence>
<dbReference type="InterPro" id="IPR001288">
    <property type="entry name" value="Translation_initiation_fac_3"/>
</dbReference>
<evidence type="ECO:0000256" key="5">
    <source>
        <dbReference type="SAM" id="MobiDB-lite"/>
    </source>
</evidence>
<sequence length="486" mass="54756">MAYWCRIGQSKLKILSAQFRRCYIHLPSASLLNSITHRTTRVSERPSWIFRNRSTDVYYNARFFAAPVQAKTKMDNNGESRINEEITAQFVRLVVDDGHSIVSRVEALQRAKRLKLDLVEVQKNAKPPVCKIMDYHKEKYKQQEREKERSKSKSELSLRKGVGKEMRFSAKAELKDLKMKADMVRKLMEKGYRVKCRAIGGAGDQDMEGVLSRFSDLIEDASVVESGPHVGKKEAYVIVRHIKFGLPKKGGGRGKKLQNATDKSVEAQEDSDFDEDHNESPAESGSETEEEVLSHGDKHMLFMMDRANSADNGKNSVHNSEPPAMAENRYRRNNQSSITQGQPTMTENRYKQNNNPSTTQDHPAVTDNRYKRPDSRTNNFPSMAQQPPVAANDRYKRTDPRISFQQTKSRDNSVPISRGPEVRGAFRSASSDLNQNRQAMPRSGNSMPPFEDIGKGGGVAHPIASNARRSGYGIFSSKKGLDTPDA</sequence>
<comment type="caution">
    <text evidence="7">The sequence shown here is derived from an EMBL/GenBank/DDBJ whole genome shotgun (WGS) entry which is preliminary data.</text>
</comment>
<organism evidence="7 8">
    <name type="scientific">Acacia crassicarpa</name>
    <name type="common">northern wattle</name>
    <dbReference type="NCBI Taxonomy" id="499986"/>
    <lineage>
        <taxon>Eukaryota</taxon>
        <taxon>Viridiplantae</taxon>
        <taxon>Streptophyta</taxon>
        <taxon>Embryophyta</taxon>
        <taxon>Tracheophyta</taxon>
        <taxon>Spermatophyta</taxon>
        <taxon>Magnoliopsida</taxon>
        <taxon>eudicotyledons</taxon>
        <taxon>Gunneridae</taxon>
        <taxon>Pentapetalae</taxon>
        <taxon>rosids</taxon>
        <taxon>fabids</taxon>
        <taxon>Fabales</taxon>
        <taxon>Fabaceae</taxon>
        <taxon>Caesalpinioideae</taxon>
        <taxon>mimosoid clade</taxon>
        <taxon>Acacieae</taxon>
        <taxon>Acacia</taxon>
    </lineage>
</organism>
<dbReference type="Proteomes" id="UP001293593">
    <property type="component" value="Unassembled WGS sequence"/>
</dbReference>
<feature type="compositionally biased region" description="Polar residues" evidence="5">
    <location>
        <begin position="309"/>
        <end position="319"/>
    </location>
</feature>
<dbReference type="SUPFAM" id="SSF55200">
    <property type="entry name" value="Translation initiation factor IF3, C-terminal domain"/>
    <property type="match status" value="1"/>
</dbReference>
<feature type="compositionally biased region" description="Polar residues" evidence="5">
    <location>
        <begin position="376"/>
        <end position="385"/>
    </location>
</feature>
<dbReference type="InterPro" id="IPR036788">
    <property type="entry name" value="T_IF-3_C_sf"/>
</dbReference>
<gene>
    <name evidence="7" type="ORF">QN277_001647</name>
</gene>
<comment type="similarity">
    <text evidence="1">Belongs to the IF-3 family.</text>
</comment>
<feature type="domain" description="Translation initiation factor 3 N-terminal" evidence="6">
    <location>
        <begin position="82"/>
        <end position="148"/>
    </location>
</feature>
<dbReference type="GO" id="GO:0043022">
    <property type="term" value="F:ribosome binding"/>
    <property type="evidence" value="ECO:0007669"/>
    <property type="project" value="TreeGrafter"/>
</dbReference>
<evidence type="ECO:0000313" key="7">
    <source>
        <dbReference type="EMBL" id="KAK4284870.1"/>
    </source>
</evidence>
<dbReference type="FunFam" id="3.10.20.80:FF:000005">
    <property type="entry name" value="Predicted protein"/>
    <property type="match status" value="1"/>
</dbReference>
<evidence type="ECO:0000313" key="8">
    <source>
        <dbReference type="Proteomes" id="UP001293593"/>
    </source>
</evidence>
<feature type="compositionally biased region" description="Polar residues" evidence="5">
    <location>
        <begin position="333"/>
        <end position="361"/>
    </location>
</feature>
<evidence type="ECO:0000256" key="2">
    <source>
        <dbReference type="ARBA" id="ARBA00022540"/>
    </source>
</evidence>
<evidence type="ECO:0000256" key="4">
    <source>
        <dbReference type="SAM" id="Coils"/>
    </source>
</evidence>
<dbReference type="Gene3D" id="3.10.20.80">
    <property type="entry name" value="Translation initiation factor 3 (IF-3), N-terminal domain"/>
    <property type="match status" value="1"/>
</dbReference>
<dbReference type="Pfam" id="PF05198">
    <property type="entry name" value="IF3_N"/>
    <property type="match status" value="1"/>
</dbReference>
<dbReference type="Gene3D" id="3.30.110.10">
    <property type="entry name" value="Translation initiation factor 3 (IF-3), C-terminal domain"/>
    <property type="match status" value="1"/>
</dbReference>
<accession>A0AAE1TIL1</accession>
<evidence type="ECO:0000259" key="6">
    <source>
        <dbReference type="Pfam" id="PF05198"/>
    </source>
</evidence>
<reference evidence="7" key="1">
    <citation type="submission" date="2023-10" db="EMBL/GenBank/DDBJ databases">
        <title>Chromosome-level genome of the transformable northern wattle, Acacia crassicarpa.</title>
        <authorList>
            <person name="Massaro I."/>
            <person name="Sinha N.R."/>
            <person name="Poethig S."/>
            <person name="Leichty A.R."/>
        </authorList>
    </citation>
    <scope>NUCLEOTIDE SEQUENCE</scope>
    <source>
        <strain evidence="7">Acra3RX</strain>
        <tissue evidence="7">Leaf</tissue>
    </source>
</reference>
<dbReference type="PANTHER" id="PTHR10938:SF4">
    <property type="entry name" value="TRANSLATION INITIATION FACTOR IF3-1, MITOCHONDRIAL"/>
    <property type="match status" value="1"/>
</dbReference>
<name>A0AAE1TIL1_9FABA</name>
<keyword evidence="8" id="KW-1185">Reference proteome</keyword>
<keyword evidence="2" id="KW-0396">Initiation factor</keyword>
<feature type="compositionally biased region" description="Polar residues" evidence="5">
    <location>
        <begin position="428"/>
        <end position="446"/>
    </location>
</feature>
<dbReference type="GO" id="GO:0032790">
    <property type="term" value="P:ribosome disassembly"/>
    <property type="evidence" value="ECO:0007669"/>
    <property type="project" value="TreeGrafter"/>
</dbReference>
<dbReference type="PANTHER" id="PTHR10938">
    <property type="entry name" value="TRANSLATION INITIATION FACTOR IF-3"/>
    <property type="match status" value="1"/>
</dbReference>
<keyword evidence="3" id="KW-0648">Protein biosynthesis</keyword>
<dbReference type="InterPro" id="IPR019814">
    <property type="entry name" value="Translation_initiation_fac_3_N"/>
</dbReference>
<dbReference type="SUPFAM" id="SSF54364">
    <property type="entry name" value="Translation initiation factor IF3, N-terminal domain"/>
    <property type="match status" value="1"/>
</dbReference>
<keyword evidence="4" id="KW-0175">Coiled coil</keyword>
<feature type="compositionally biased region" description="Polar residues" evidence="5">
    <location>
        <begin position="403"/>
        <end position="415"/>
    </location>
</feature>
<dbReference type="InterPro" id="IPR036787">
    <property type="entry name" value="T_IF-3_N_sf"/>
</dbReference>